<keyword evidence="5 10" id="KW-0805">Transcription regulation</keyword>
<dbReference type="Pfam" id="PF11626">
    <property type="entry name" value="Rap1_C"/>
    <property type="match status" value="1"/>
</dbReference>
<dbReference type="GO" id="GO:0006355">
    <property type="term" value="P:regulation of DNA-templated transcription"/>
    <property type="evidence" value="ECO:0007669"/>
    <property type="project" value="UniProtKB-UniRule"/>
</dbReference>
<dbReference type="Pfam" id="PF08914">
    <property type="entry name" value="Myb_Rap1"/>
    <property type="match status" value="1"/>
</dbReference>
<evidence type="ECO:0000256" key="4">
    <source>
        <dbReference type="ARBA" id="ARBA00022895"/>
    </source>
</evidence>
<protein>
    <recommendedName>
        <fullName evidence="2 10">Telomeric repeat-binding factor 2-interacting protein 1</fullName>
        <shortName evidence="10">TERF2-interacting telomeric protein 1</shortName>
    </recommendedName>
    <alternativeName>
        <fullName evidence="9 10">Repressor/activator protein 1 homolog</fullName>
    </alternativeName>
</protein>
<dbReference type="OrthoDB" id="435460at2759"/>
<accession>A0A9B0TAH7</accession>
<proteinExistence type="inferred from homology"/>
<dbReference type="FunFam" id="1.10.10.2170:FF:000001">
    <property type="entry name" value="Telomeric repeat-binding factor 2-interacting protein 1"/>
    <property type="match status" value="1"/>
</dbReference>
<feature type="region of interest" description="Disordered" evidence="11">
    <location>
        <begin position="274"/>
        <end position="305"/>
    </location>
</feature>
<dbReference type="PANTHER" id="PTHR16466:SF6">
    <property type="entry name" value="TELOMERIC REPEAT-BINDING FACTOR 2-INTERACTING PROTEIN 1"/>
    <property type="match status" value="1"/>
</dbReference>
<evidence type="ECO:0000259" key="14">
    <source>
        <dbReference type="Pfam" id="PF16589"/>
    </source>
</evidence>
<evidence type="ECO:0000259" key="12">
    <source>
        <dbReference type="Pfam" id="PF08914"/>
    </source>
</evidence>
<dbReference type="GO" id="GO:0070187">
    <property type="term" value="C:shelterin complex"/>
    <property type="evidence" value="ECO:0007669"/>
    <property type="project" value="TreeGrafter"/>
</dbReference>
<feature type="domain" description="TRF2-interacting telomeric protein/Rap1 C-terminal" evidence="13">
    <location>
        <begin position="319"/>
        <end position="394"/>
    </location>
</feature>
<evidence type="ECO:0000256" key="5">
    <source>
        <dbReference type="ARBA" id="ARBA00023015"/>
    </source>
</evidence>
<keyword evidence="15" id="KW-1185">Reference proteome</keyword>
<dbReference type="Proteomes" id="UP000504623">
    <property type="component" value="Unplaced"/>
</dbReference>
<organism evidence="15 16">
    <name type="scientific">Chrysochloris asiatica</name>
    <name type="common">Cape golden mole</name>
    <dbReference type="NCBI Taxonomy" id="185453"/>
    <lineage>
        <taxon>Eukaryota</taxon>
        <taxon>Metazoa</taxon>
        <taxon>Chordata</taxon>
        <taxon>Craniata</taxon>
        <taxon>Vertebrata</taxon>
        <taxon>Euteleostomi</taxon>
        <taxon>Mammalia</taxon>
        <taxon>Eutheria</taxon>
        <taxon>Afrotheria</taxon>
        <taxon>Chrysochloridae</taxon>
        <taxon>Chrysochlorinae</taxon>
        <taxon>Chrysochloris</taxon>
    </lineage>
</organism>
<evidence type="ECO:0000256" key="7">
    <source>
        <dbReference type="ARBA" id="ARBA00023163"/>
    </source>
</evidence>
<dbReference type="InterPro" id="IPR039595">
    <property type="entry name" value="TE2IP/Rap1"/>
</dbReference>
<dbReference type="InterPro" id="IPR015010">
    <property type="entry name" value="TERF2IP_Myb"/>
</dbReference>
<comment type="subunit">
    <text evidence="10">Homodimer.</text>
</comment>
<keyword evidence="7 10" id="KW-0804">Transcription</keyword>
<evidence type="ECO:0000256" key="2">
    <source>
        <dbReference type="ARBA" id="ARBA00017805"/>
    </source>
</evidence>
<gene>
    <name evidence="16" type="primary">TERF2IP</name>
</gene>
<comment type="function">
    <text evidence="10">Acts both as a regulator of telomere function and as a transcription regulator. Involved in the regulation of telomere length and protection as a component of the shelterin complex (telosome). Does not bind DNA directly: recruited to telomeric double-stranded 5'-TTAGGG-3' repeats via its interaction with terf2. Independently of its function in telomeres, also acts as a transcription regulator: recruited to extratelomeric 5'-TTAGGG-3' sites via its association with terf2 or other factors, and regulates gene expression.</text>
</comment>
<feature type="domain" description="BRCT" evidence="14">
    <location>
        <begin position="29"/>
        <end position="100"/>
    </location>
</feature>
<dbReference type="GO" id="GO:0005654">
    <property type="term" value="C:nucleoplasm"/>
    <property type="evidence" value="ECO:0007669"/>
    <property type="project" value="UniProtKB-ARBA"/>
</dbReference>
<dbReference type="GO" id="GO:0042162">
    <property type="term" value="F:telomeric DNA binding"/>
    <property type="evidence" value="ECO:0007669"/>
    <property type="project" value="TreeGrafter"/>
</dbReference>
<keyword evidence="6 10" id="KW-0010">Activator</keyword>
<evidence type="ECO:0000259" key="13">
    <source>
        <dbReference type="Pfam" id="PF11626"/>
    </source>
</evidence>
<feature type="domain" description="TERF2-interacting telomeric protein 1 Myb" evidence="12">
    <location>
        <begin position="135"/>
        <end position="194"/>
    </location>
</feature>
<dbReference type="CTD" id="54386"/>
<evidence type="ECO:0000256" key="1">
    <source>
        <dbReference type="ARBA" id="ARBA00010467"/>
    </source>
</evidence>
<evidence type="ECO:0000256" key="11">
    <source>
        <dbReference type="SAM" id="MobiDB-lite"/>
    </source>
</evidence>
<evidence type="ECO:0000256" key="9">
    <source>
        <dbReference type="ARBA" id="ARBA00032471"/>
    </source>
</evidence>
<comment type="subcellular location">
    <subcellularLocation>
        <location evidence="10">Nucleus</location>
    </subcellularLocation>
    <subcellularLocation>
        <location evidence="10">Chromosome</location>
        <location evidence="10">Telomere</location>
    </subcellularLocation>
</comment>
<dbReference type="FunFam" id="1.10.10.60:FF:000246">
    <property type="entry name" value="Telomeric repeat-binding factor 2-interacting protein 1"/>
    <property type="match status" value="1"/>
</dbReference>
<evidence type="ECO:0000256" key="6">
    <source>
        <dbReference type="ARBA" id="ARBA00023159"/>
    </source>
</evidence>
<sequence>MAEALDLSKDPNGPTHSPTLFVRDDGSSVSFYVRPSPAKRRLSTLILHGGGTLCRVQEPGAVLLAQPGEALAEATGDFISTQYVLDCVERNERLELESYRLGPAADPASDTKPGAAAEGAAEESNPEPLAGRIAFTEADDVAILTYVQENARSPNSVTGNALWKAMEKSASTLHSWQALKDRYLKHLRGQERKYLLGDAPVSPASQKLKRKAEEDPEAADSGEPQNKRTPDLPEEEPQEEKLKENEESVKTMLIEATREFEEVVEESESPGFEIHITMCDDDPPTPEEDSETQPDEEEEEGKVTQPEVGAAVKIIRQLMEKFNLDLSTVIQALLKNSGELEATSSFLECGQRADGYPIWSRQDDLDLQKDDEDTRAALVKKFGAQNVARRIEFRKK</sequence>
<evidence type="ECO:0000313" key="15">
    <source>
        <dbReference type="Proteomes" id="UP000504623"/>
    </source>
</evidence>
<evidence type="ECO:0000256" key="8">
    <source>
        <dbReference type="ARBA" id="ARBA00023242"/>
    </source>
</evidence>
<dbReference type="SUPFAM" id="SSF46689">
    <property type="entry name" value="Homeodomain-like"/>
    <property type="match status" value="1"/>
</dbReference>
<keyword evidence="3 10" id="KW-0158">Chromosome</keyword>
<feature type="region of interest" description="Disordered" evidence="11">
    <location>
        <begin position="195"/>
        <end position="248"/>
    </location>
</feature>
<dbReference type="Gene3D" id="1.10.10.2170">
    <property type="match status" value="1"/>
</dbReference>
<dbReference type="InterPro" id="IPR021661">
    <property type="entry name" value="Rap1_C"/>
</dbReference>
<dbReference type="PANTHER" id="PTHR16466">
    <property type="entry name" value="TELOMERE REPEAT-BINDING FACTOR 2-INTERACTING PROTEIN 1"/>
    <property type="match status" value="1"/>
</dbReference>
<evidence type="ECO:0000256" key="3">
    <source>
        <dbReference type="ARBA" id="ARBA00022454"/>
    </source>
</evidence>
<dbReference type="InterPro" id="IPR038104">
    <property type="entry name" value="Rap1_C_sf"/>
</dbReference>
<keyword evidence="8 10" id="KW-0539">Nucleus</keyword>
<dbReference type="Pfam" id="PF16589">
    <property type="entry name" value="BRCT_2"/>
    <property type="match status" value="1"/>
</dbReference>
<dbReference type="GeneID" id="102842200"/>
<feature type="compositionally biased region" description="Basic and acidic residues" evidence="11">
    <location>
        <begin position="239"/>
        <end position="248"/>
    </location>
</feature>
<reference evidence="16" key="1">
    <citation type="submission" date="2025-08" db="UniProtKB">
        <authorList>
            <consortium name="RefSeq"/>
        </authorList>
    </citation>
    <scope>IDENTIFICATION</scope>
    <source>
        <tissue evidence="16">Spleen</tissue>
    </source>
</reference>
<dbReference type="GO" id="GO:0010833">
    <property type="term" value="P:telomere maintenance via telomere lengthening"/>
    <property type="evidence" value="ECO:0007669"/>
    <property type="project" value="UniProtKB-UniRule"/>
</dbReference>
<evidence type="ECO:0000313" key="16">
    <source>
        <dbReference type="RefSeq" id="XP_006860216.1"/>
    </source>
</evidence>
<feature type="region of interest" description="Disordered" evidence="11">
    <location>
        <begin position="99"/>
        <end position="129"/>
    </location>
</feature>
<dbReference type="AlphaFoldDB" id="A0A9B0TAH7"/>
<keyword evidence="4 10" id="KW-0779">Telomere</keyword>
<dbReference type="Gene3D" id="1.10.10.60">
    <property type="entry name" value="Homeodomain-like"/>
    <property type="match status" value="1"/>
</dbReference>
<name>A0A9B0TAH7_CHRAS</name>
<dbReference type="CDD" id="cd11655">
    <property type="entry name" value="rap1_myb-like"/>
    <property type="match status" value="1"/>
</dbReference>
<comment type="similarity">
    <text evidence="1 10">Belongs to the RAP1 family.</text>
</comment>
<evidence type="ECO:0000256" key="10">
    <source>
        <dbReference type="RuleBase" id="RU367107"/>
    </source>
</evidence>
<feature type="compositionally biased region" description="Acidic residues" evidence="11">
    <location>
        <begin position="279"/>
        <end position="300"/>
    </location>
</feature>
<dbReference type="GO" id="GO:0031848">
    <property type="term" value="P:protection from non-homologous end joining at telomere"/>
    <property type="evidence" value="ECO:0007669"/>
    <property type="project" value="TreeGrafter"/>
</dbReference>
<dbReference type="InterPro" id="IPR009057">
    <property type="entry name" value="Homeodomain-like_sf"/>
</dbReference>
<dbReference type="InterPro" id="IPR001357">
    <property type="entry name" value="BRCT_dom"/>
</dbReference>
<dbReference type="RefSeq" id="XP_006860216.1">
    <property type="nucleotide sequence ID" value="XM_006860154.1"/>
</dbReference>